<dbReference type="EMBL" id="LMTZ01000052">
    <property type="protein sequence ID" value="KST68690.1"/>
    <property type="molecule type" value="Genomic_DNA"/>
</dbReference>
<dbReference type="Gene3D" id="2.150.10.10">
    <property type="entry name" value="Serralysin-like metalloprotease, C-terminal"/>
    <property type="match status" value="1"/>
</dbReference>
<dbReference type="PRINTS" id="PR00313">
    <property type="entry name" value="CABNDNGRPT"/>
</dbReference>
<sequence length="680" mass="70289">MSKKIIPGNETSNTPVVLDESGESLKVFGRLEVSGEEPAVSAQGVLNRVDIEGGVIRSERRAIEAGGTDTNIVNNGTIDGGRDGIYFIDDGRASGTVRNKGTITSASRAIHIGGDQVNVINEGFITTTDDPRNGTVYSNVTGNNYFLDNKGLIDVGEGNNGDAISWELGENITTSIVNSGLAQGRGEAIGTNLSSAVRLFRPDDIEGLVSFNGNIENSGKLAAENGAAVVVQPNVELNGSIINSGEIRSVNPENGRGISFEDGSELNGEILNTGLINGGYDGVNFGSGGQVSGTLRNKGTITSASRAVHIGGDQVNIINEGFITTTDNPRNGTVYSDLTANNYFLDNKGLIDVGQGNNGDAISWELGGNVTTSIVNSGLAQGRGVATNGNLSSAVRLFRGNDIEEVVSFNGNIENSGRLVAENGAAIAIQEGVDLNGSIINDGTIEGGAFNEGKLAIDVSDAADTVEIISKGSIEGDIILSANDDLFDGSEGKTSFTVDGGAGNDTIKGGSNGDFLAGGAGVDSLTGGDGKDSFAFTDDPFSGGQPMQNSATGINVLNAPDIITDFRTGEDNLVFDKELLNVDKFNFQQANSADLSGDNNLLILRDPFANATEAAKAIADSGISADEGVFVYFNQSLGFSRAVFSEDLGDGGSISVLANLENLTDPGIQGDFSANDFLLT</sequence>
<dbReference type="PROSITE" id="PS00330">
    <property type="entry name" value="HEMOLYSIN_CALCIUM"/>
    <property type="match status" value="1"/>
</dbReference>
<dbReference type="InterPro" id="IPR011049">
    <property type="entry name" value="Serralysin-like_metalloprot_C"/>
</dbReference>
<gene>
    <name evidence="1" type="ORF">BC008_01595</name>
    <name evidence="2" type="ORF">BC008_01670</name>
</gene>
<dbReference type="EMBL" id="LMTZ01000053">
    <property type="protein sequence ID" value="KST68676.1"/>
    <property type="molecule type" value="Genomic_DNA"/>
</dbReference>
<accession>A0A0V7ZVL6</accession>
<keyword evidence="3" id="KW-1185">Reference proteome</keyword>
<organism evidence="1 3">
    <name type="scientific">Mastigocoleus testarum BC008</name>
    <dbReference type="NCBI Taxonomy" id="371196"/>
    <lineage>
        <taxon>Bacteria</taxon>
        <taxon>Bacillati</taxon>
        <taxon>Cyanobacteriota</taxon>
        <taxon>Cyanophyceae</taxon>
        <taxon>Nostocales</taxon>
        <taxon>Hapalosiphonaceae</taxon>
        <taxon>Mastigocoleus</taxon>
    </lineage>
</organism>
<name>A0A0V7ZVL6_9CYAN</name>
<dbReference type="RefSeq" id="WP_058183461.1">
    <property type="nucleotide sequence ID" value="NZ_LMTZ01000052.1"/>
</dbReference>
<evidence type="ECO:0000313" key="2">
    <source>
        <dbReference type="EMBL" id="KST68690.1"/>
    </source>
</evidence>
<proteinExistence type="predicted"/>
<comment type="caution">
    <text evidence="1">The sequence shown here is derived from an EMBL/GenBank/DDBJ whole genome shotgun (WGS) entry which is preliminary data.</text>
</comment>
<dbReference type="InterPro" id="IPR018511">
    <property type="entry name" value="Hemolysin-typ_Ca-bd_CS"/>
</dbReference>
<protein>
    <recommendedName>
        <fullName evidence="4">Calcium-binding protein</fullName>
    </recommendedName>
</protein>
<dbReference type="OrthoDB" id="490661at2"/>
<evidence type="ECO:0000313" key="3">
    <source>
        <dbReference type="Proteomes" id="UP000053372"/>
    </source>
</evidence>
<reference evidence="1 3" key="1">
    <citation type="journal article" date="2015" name="Genome Announc.">
        <title>Draft Genome of the Euendolithic (true boring) Cyanobacterium Mastigocoleus testarum strain BC008.</title>
        <authorList>
            <person name="Guida B.S."/>
            <person name="Garcia-Pichel F."/>
        </authorList>
    </citation>
    <scope>NUCLEOTIDE SEQUENCE [LARGE SCALE GENOMIC DNA]</scope>
    <source>
        <strain evidence="1 3">BC008</strain>
    </source>
</reference>
<dbReference type="Proteomes" id="UP000053372">
    <property type="component" value="Unassembled WGS sequence"/>
</dbReference>
<dbReference type="AlphaFoldDB" id="A0A0V7ZVL6"/>
<evidence type="ECO:0008006" key="4">
    <source>
        <dbReference type="Google" id="ProtNLM"/>
    </source>
</evidence>
<dbReference type="SUPFAM" id="SSF51120">
    <property type="entry name" value="beta-Roll"/>
    <property type="match status" value="1"/>
</dbReference>
<evidence type="ECO:0000313" key="1">
    <source>
        <dbReference type="EMBL" id="KST68676.1"/>
    </source>
</evidence>